<gene>
    <name evidence="3" type="ORF">SAMN05444351_0391</name>
</gene>
<dbReference type="EMBL" id="FQVX01000001">
    <property type="protein sequence ID" value="SHF66620.1"/>
    <property type="molecule type" value="Genomic_DNA"/>
</dbReference>
<keyword evidence="3" id="KW-0645">Protease</keyword>
<evidence type="ECO:0000313" key="4">
    <source>
        <dbReference type="Proteomes" id="UP000184471"/>
    </source>
</evidence>
<evidence type="ECO:0000259" key="2">
    <source>
        <dbReference type="Pfam" id="PF02517"/>
    </source>
</evidence>
<feature type="transmembrane region" description="Helical" evidence="1">
    <location>
        <begin position="188"/>
        <end position="206"/>
    </location>
</feature>
<feature type="transmembrane region" description="Helical" evidence="1">
    <location>
        <begin position="246"/>
        <end position="268"/>
    </location>
</feature>
<dbReference type="GO" id="GO:0006508">
    <property type="term" value="P:proteolysis"/>
    <property type="evidence" value="ECO:0007669"/>
    <property type="project" value="UniProtKB-KW"/>
</dbReference>
<feature type="transmembrane region" description="Helical" evidence="1">
    <location>
        <begin position="123"/>
        <end position="141"/>
    </location>
</feature>
<feature type="transmembrane region" description="Helical" evidence="1">
    <location>
        <begin position="213"/>
        <end position="234"/>
    </location>
</feature>
<reference evidence="3 4" key="1">
    <citation type="submission" date="2016-11" db="EMBL/GenBank/DDBJ databases">
        <authorList>
            <person name="Jaros S."/>
            <person name="Januszkiewicz K."/>
            <person name="Wedrychowicz H."/>
        </authorList>
    </citation>
    <scope>NUCLEOTIDE SEQUENCE [LARGE SCALE GENOMIC DNA]</scope>
    <source>
        <strain evidence="3 4">DSM 45408</strain>
    </source>
</reference>
<feature type="domain" description="CAAX prenyl protease 2/Lysostaphin resistance protein A-like" evidence="2">
    <location>
        <begin position="127"/>
        <end position="224"/>
    </location>
</feature>
<name>A0A1M5DI15_9ACTN</name>
<keyword evidence="3" id="KW-0378">Hydrolase</keyword>
<feature type="transmembrane region" description="Helical" evidence="1">
    <location>
        <begin position="99"/>
        <end position="117"/>
    </location>
</feature>
<dbReference type="InterPro" id="IPR003675">
    <property type="entry name" value="Rce1/LyrA-like_dom"/>
</dbReference>
<dbReference type="Pfam" id="PF02517">
    <property type="entry name" value="Rce1-like"/>
    <property type="match status" value="1"/>
</dbReference>
<dbReference type="RefSeq" id="WP_073418263.1">
    <property type="nucleotide sequence ID" value="NZ_FQVX01000001.1"/>
</dbReference>
<feature type="transmembrane region" description="Helical" evidence="1">
    <location>
        <begin position="20"/>
        <end position="40"/>
    </location>
</feature>
<dbReference type="STRING" id="1070870.SAMN05444351_0391"/>
<sequence>MTESQTRSSRTGSWDRPATWKAFALVAGYLVFYVAVSQVVGLLAGDRIDDENVVADPGSTFFALVLPIGIGALALLAFTWRVGWLPAVFGRQPVAGRRWMWIAPVLVLAVVVGHAGAVDRDGWTGGEIAVLALLGVCIGVAEELATRGLAVEMLRDAGHGERFVAVVSSLLFALMHLVNLIQGMELRTVLATVGYTFCFGMCMYLAMRVTGTIWTAIVLHGLTDPTTILATGGVDEAVGAQTASGWSTLASVGTFAFMAFALVAVFLVRGRAGERTGSASPA</sequence>
<dbReference type="Proteomes" id="UP000184471">
    <property type="component" value="Unassembled WGS sequence"/>
</dbReference>
<evidence type="ECO:0000256" key="1">
    <source>
        <dbReference type="SAM" id="Phobius"/>
    </source>
</evidence>
<dbReference type="GO" id="GO:0080120">
    <property type="term" value="P:CAAX-box protein maturation"/>
    <property type="evidence" value="ECO:0007669"/>
    <property type="project" value="UniProtKB-ARBA"/>
</dbReference>
<evidence type="ECO:0000313" key="3">
    <source>
        <dbReference type="EMBL" id="SHF66620.1"/>
    </source>
</evidence>
<keyword evidence="4" id="KW-1185">Reference proteome</keyword>
<protein>
    <submittedName>
        <fullName evidence="3">CAAX protease self-immunity</fullName>
    </submittedName>
</protein>
<keyword evidence="1" id="KW-1133">Transmembrane helix</keyword>
<dbReference type="AlphaFoldDB" id="A0A1M5DI15"/>
<proteinExistence type="predicted"/>
<feature type="transmembrane region" description="Helical" evidence="1">
    <location>
        <begin position="60"/>
        <end position="78"/>
    </location>
</feature>
<accession>A0A1M5DI15</accession>
<dbReference type="GO" id="GO:0004175">
    <property type="term" value="F:endopeptidase activity"/>
    <property type="evidence" value="ECO:0007669"/>
    <property type="project" value="UniProtKB-ARBA"/>
</dbReference>
<keyword evidence="1" id="KW-0472">Membrane</keyword>
<feature type="transmembrane region" description="Helical" evidence="1">
    <location>
        <begin position="162"/>
        <end position="182"/>
    </location>
</feature>
<keyword evidence="1" id="KW-0812">Transmembrane</keyword>
<dbReference type="OrthoDB" id="4772204at2"/>
<organism evidence="3 4">
    <name type="scientific">Geodermatophilus nigrescens</name>
    <dbReference type="NCBI Taxonomy" id="1070870"/>
    <lineage>
        <taxon>Bacteria</taxon>
        <taxon>Bacillati</taxon>
        <taxon>Actinomycetota</taxon>
        <taxon>Actinomycetes</taxon>
        <taxon>Geodermatophilales</taxon>
        <taxon>Geodermatophilaceae</taxon>
        <taxon>Geodermatophilus</taxon>
    </lineage>
</organism>